<reference evidence="5" key="1">
    <citation type="submission" date="2018-10" db="EMBL/GenBank/DDBJ databases">
        <title>Genomic Encyclopedia of Archaeal and Bacterial Type Strains, Phase II (KMG-II): from individual species to whole genera.</title>
        <authorList>
            <person name="Goeker M."/>
        </authorList>
    </citation>
    <scope>NUCLEOTIDE SEQUENCE [LARGE SCALE GENOMIC DNA]</scope>
    <source>
        <strain evidence="5">DSM 2944</strain>
    </source>
</reference>
<comment type="caution">
    <text evidence="5">The sequence shown here is derived from an EMBL/GenBank/DDBJ whole genome shotgun (WGS) entry which is preliminary data.</text>
</comment>
<dbReference type="InterPro" id="IPR036388">
    <property type="entry name" value="WH-like_DNA-bd_sf"/>
</dbReference>
<dbReference type="SUPFAM" id="SSF46785">
    <property type="entry name" value="Winged helix' DNA-binding domain"/>
    <property type="match status" value="1"/>
</dbReference>
<dbReference type="InterPro" id="IPR011008">
    <property type="entry name" value="Dimeric_a/b-barrel"/>
</dbReference>
<dbReference type="Gene3D" id="1.10.10.10">
    <property type="entry name" value="Winged helix-like DNA-binding domain superfamily/Winged helix DNA-binding domain"/>
    <property type="match status" value="1"/>
</dbReference>
<dbReference type="PROSITE" id="PS50956">
    <property type="entry name" value="HTH_ASNC_2"/>
    <property type="match status" value="1"/>
</dbReference>
<dbReference type="EMBL" id="RBLI01000001">
    <property type="protein sequence ID" value="RKS51215.1"/>
    <property type="molecule type" value="Genomic_DNA"/>
</dbReference>
<evidence type="ECO:0000259" key="4">
    <source>
        <dbReference type="PROSITE" id="PS50956"/>
    </source>
</evidence>
<dbReference type="InterPro" id="IPR011991">
    <property type="entry name" value="ArsR-like_HTH"/>
</dbReference>
<gene>
    <name evidence="5" type="ORF">BDE18_0452</name>
</gene>
<dbReference type="InterPro" id="IPR019885">
    <property type="entry name" value="Tscrpt_reg_HTH_AsnC-type_CS"/>
</dbReference>
<dbReference type="PANTHER" id="PTHR30154">
    <property type="entry name" value="LEUCINE-RESPONSIVE REGULATORY PROTEIN"/>
    <property type="match status" value="1"/>
</dbReference>
<dbReference type="Pfam" id="PF13412">
    <property type="entry name" value="HTH_24"/>
    <property type="match status" value="1"/>
</dbReference>
<dbReference type="Gene3D" id="3.30.70.920">
    <property type="match status" value="1"/>
</dbReference>
<dbReference type="InterPro" id="IPR036390">
    <property type="entry name" value="WH_DNA-bd_sf"/>
</dbReference>
<dbReference type="SMART" id="SM00344">
    <property type="entry name" value="HTH_ASNC"/>
    <property type="match status" value="1"/>
</dbReference>
<evidence type="ECO:0000313" key="5">
    <source>
        <dbReference type="EMBL" id="RKS51215.1"/>
    </source>
</evidence>
<dbReference type="PRINTS" id="PR00033">
    <property type="entry name" value="HTHASNC"/>
</dbReference>
<dbReference type="PROSITE" id="PS00519">
    <property type="entry name" value="HTH_ASNC_1"/>
    <property type="match status" value="1"/>
</dbReference>
<organism evidence="5 6">
    <name type="scientific">Paracoccus pantotrophus</name>
    <name type="common">Thiosphaera pantotropha</name>
    <dbReference type="NCBI Taxonomy" id="82367"/>
    <lineage>
        <taxon>Bacteria</taxon>
        <taxon>Pseudomonadati</taxon>
        <taxon>Pseudomonadota</taxon>
        <taxon>Alphaproteobacteria</taxon>
        <taxon>Rhodobacterales</taxon>
        <taxon>Paracoccaceae</taxon>
        <taxon>Paracoccus</taxon>
    </lineage>
</organism>
<evidence type="ECO:0000313" key="6">
    <source>
        <dbReference type="Proteomes" id="UP000273626"/>
    </source>
</evidence>
<evidence type="ECO:0000256" key="3">
    <source>
        <dbReference type="ARBA" id="ARBA00023163"/>
    </source>
</evidence>
<protein>
    <submittedName>
        <fullName evidence="5">Lrp/AsnC family transcriptional regulator</fullName>
    </submittedName>
</protein>
<accession>A0ABX9SEA3</accession>
<keyword evidence="6" id="KW-1185">Reference proteome</keyword>
<keyword evidence="2" id="KW-0238">DNA-binding</keyword>
<dbReference type="Proteomes" id="UP000273626">
    <property type="component" value="Unassembled WGS sequence"/>
</dbReference>
<evidence type="ECO:0000256" key="1">
    <source>
        <dbReference type="ARBA" id="ARBA00023015"/>
    </source>
</evidence>
<dbReference type="InterPro" id="IPR019888">
    <property type="entry name" value="Tscrpt_reg_AsnC-like"/>
</dbReference>
<dbReference type="SUPFAM" id="SSF54909">
    <property type="entry name" value="Dimeric alpha+beta barrel"/>
    <property type="match status" value="1"/>
</dbReference>
<dbReference type="CDD" id="cd00090">
    <property type="entry name" value="HTH_ARSR"/>
    <property type="match status" value="1"/>
</dbReference>
<feature type="domain" description="HTH asnC-type" evidence="4">
    <location>
        <begin position="19"/>
        <end position="80"/>
    </location>
</feature>
<dbReference type="InterPro" id="IPR000485">
    <property type="entry name" value="AsnC-type_HTH_dom"/>
</dbReference>
<dbReference type="InterPro" id="IPR019887">
    <property type="entry name" value="Tscrpt_reg_AsnC/Lrp_C"/>
</dbReference>
<name>A0ABX9SEA3_PARPN</name>
<sequence length="168" mass="18913">MSANMPDFGCQMNDKTLIIDEIDNRLLALLQRDASLSQRELAERVGLSQNACWRRLQRLTEAGVLQGSRAVIDATALGLGLTVFIMIRTRHHDDAWARRFRARIESLPQITEFHRIGGEWDYMAKAVVGGMAGYDALYKQLIADMDLERVTGVFSMETIFEGRPLSPA</sequence>
<keyword evidence="3" id="KW-0804">Transcription</keyword>
<dbReference type="Pfam" id="PF01037">
    <property type="entry name" value="AsnC_trans_reg"/>
    <property type="match status" value="1"/>
</dbReference>
<dbReference type="PANTHER" id="PTHR30154:SF17">
    <property type="entry name" value="DNA-BINDING TRANSCRIPTIONAL ACTIVATOR DECR"/>
    <property type="match status" value="1"/>
</dbReference>
<keyword evidence="1" id="KW-0805">Transcription regulation</keyword>
<proteinExistence type="predicted"/>
<evidence type="ECO:0000256" key="2">
    <source>
        <dbReference type="ARBA" id="ARBA00023125"/>
    </source>
</evidence>